<accession>A0A7S2DIQ3</accession>
<dbReference type="InterPro" id="IPR001478">
    <property type="entry name" value="PDZ"/>
</dbReference>
<dbReference type="Pfam" id="PF00595">
    <property type="entry name" value="PDZ"/>
    <property type="match status" value="1"/>
</dbReference>
<evidence type="ECO:0000313" key="2">
    <source>
        <dbReference type="EMBL" id="CAD9455860.1"/>
    </source>
</evidence>
<proteinExistence type="predicted"/>
<organism evidence="2">
    <name type="scientific">Octactis speculum</name>
    <dbReference type="NCBI Taxonomy" id="3111310"/>
    <lineage>
        <taxon>Eukaryota</taxon>
        <taxon>Sar</taxon>
        <taxon>Stramenopiles</taxon>
        <taxon>Ochrophyta</taxon>
        <taxon>Dictyochophyceae</taxon>
        <taxon>Dictyochales</taxon>
        <taxon>Dictyochaceae</taxon>
        <taxon>Octactis</taxon>
    </lineage>
</organism>
<dbReference type="SMART" id="SM00228">
    <property type="entry name" value="PDZ"/>
    <property type="match status" value="1"/>
</dbReference>
<dbReference type="AlphaFoldDB" id="A0A7S2DIQ3"/>
<protein>
    <recommendedName>
        <fullName evidence="1">PDZ domain-containing protein</fullName>
    </recommendedName>
</protein>
<sequence length="171" mass="19027">MTKPDFKSLLSDKCISDNKIELIANEWNNPKKDSMEQVLSISPPKNNKTLGMKFIVMFANSEQQVMVIHTVSQKSLAEKAGVKPLHVLLKINGASTTQMTEQDAIVAFDDALKKKTGFTVTVGILPSSQTFQRAIGSNVEGLRFSPRTQRVRKSFVQEQEKINRQMNDGGS</sequence>
<dbReference type="Gene3D" id="2.30.42.10">
    <property type="match status" value="1"/>
</dbReference>
<dbReference type="EMBL" id="HBGS01044260">
    <property type="protein sequence ID" value="CAD9455860.1"/>
    <property type="molecule type" value="Transcribed_RNA"/>
</dbReference>
<dbReference type="InterPro" id="IPR036034">
    <property type="entry name" value="PDZ_sf"/>
</dbReference>
<feature type="domain" description="PDZ" evidence="1">
    <location>
        <begin position="48"/>
        <end position="128"/>
    </location>
</feature>
<name>A0A7S2DIQ3_9STRA</name>
<evidence type="ECO:0000259" key="1">
    <source>
        <dbReference type="SMART" id="SM00228"/>
    </source>
</evidence>
<dbReference type="SUPFAM" id="SSF50156">
    <property type="entry name" value="PDZ domain-like"/>
    <property type="match status" value="1"/>
</dbReference>
<reference evidence="2" key="1">
    <citation type="submission" date="2021-01" db="EMBL/GenBank/DDBJ databases">
        <authorList>
            <person name="Corre E."/>
            <person name="Pelletier E."/>
            <person name="Niang G."/>
            <person name="Scheremetjew M."/>
            <person name="Finn R."/>
            <person name="Kale V."/>
            <person name="Holt S."/>
            <person name="Cochrane G."/>
            <person name="Meng A."/>
            <person name="Brown T."/>
            <person name="Cohen L."/>
        </authorList>
    </citation>
    <scope>NUCLEOTIDE SEQUENCE</scope>
    <source>
        <strain evidence="2">CCMP1381</strain>
    </source>
</reference>
<gene>
    <name evidence="2" type="ORF">DSPE1174_LOCUS22818</name>
</gene>